<sequence>MEVHSHVVVAGLTAAFDAFVGSIGVRRICNKQWIVQGIFFHTRGTSSKRNIKNLTGLKCFGVGNAIQSEEDLLSGAKLLSNSLHRAPRRHQVRIVHHSVPIHRIAATRQRNIKRVPGGDVILVRYLIRRRDLWILHQTPKRRRRYVVQRVPLFYLIKWNPVRESSPVAAPARQRHLHNLVGPHHVALCGVAREVVGA</sequence>
<keyword evidence="2" id="KW-1185">Reference proteome</keyword>
<organism evidence="1 2">
    <name type="scientific">Vigna mungo</name>
    <name type="common">Black gram</name>
    <name type="synonym">Phaseolus mungo</name>
    <dbReference type="NCBI Taxonomy" id="3915"/>
    <lineage>
        <taxon>Eukaryota</taxon>
        <taxon>Viridiplantae</taxon>
        <taxon>Streptophyta</taxon>
        <taxon>Embryophyta</taxon>
        <taxon>Tracheophyta</taxon>
        <taxon>Spermatophyta</taxon>
        <taxon>Magnoliopsida</taxon>
        <taxon>eudicotyledons</taxon>
        <taxon>Gunneridae</taxon>
        <taxon>Pentapetalae</taxon>
        <taxon>rosids</taxon>
        <taxon>fabids</taxon>
        <taxon>Fabales</taxon>
        <taxon>Fabaceae</taxon>
        <taxon>Papilionoideae</taxon>
        <taxon>50 kb inversion clade</taxon>
        <taxon>NPAAA clade</taxon>
        <taxon>indigoferoid/millettioid clade</taxon>
        <taxon>Phaseoleae</taxon>
        <taxon>Vigna</taxon>
    </lineage>
</organism>
<reference evidence="1 2" key="1">
    <citation type="journal article" date="2023" name="Life. Sci Alliance">
        <title>Evolutionary insights into 3D genome organization and epigenetic landscape of Vigna mungo.</title>
        <authorList>
            <person name="Junaid A."/>
            <person name="Singh B."/>
            <person name="Bhatia S."/>
        </authorList>
    </citation>
    <scope>NUCLEOTIDE SEQUENCE [LARGE SCALE GENOMIC DNA]</scope>
    <source>
        <strain evidence="1">Urdbean</strain>
    </source>
</reference>
<evidence type="ECO:0000313" key="1">
    <source>
        <dbReference type="EMBL" id="WVZ21775.1"/>
    </source>
</evidence>
<protein>
    <submittedName>
        <fullName evidence="1">Uncharacterized protein</fullName>
    </submittedName>
</protein>
<proteinExistence type="predicted"/>
<evidence type="ECO:0000313" key="2">
    <source>
        <dbReference type="Proteomes" id="UP001374535"/>
    </source>
</evidence>
<dbReference type="EMBL" id="CP144700">
    <property type="protein sequence ID" value="WVZ21775.1"/>
    <property type="molecule type" value="Genomic_DNA"/>
</dbReference>
<name>A0AAQ3P6A5_VIGMU</name>
<gene>
    <name evidence="1" type="ORF">V8G54_000319</name>
</gene>
<accession>A0AAQ3P6A5</accession>
<dbReference type="Proteomes" id="UP001374535">
    <property type="component" value="Chromosome 1"/>
</dbReference>
<dbReference type="AlphaFoldDB" id="A0AAQ3P6A5"/>